<reference evidence="2 3" key="1">
    <citation type="journal article" date="2016" name="Nat. Commun.">
        <title>Thousands of microbial genomes shed light on interconnected biogeochemical processes in an aquifer system.</title>
        <authorList>
            <person name="Anantharaman K."/>
            <person name="Brown C.T."/>
            <person name="Hug L.A."/>
            <person name="Sharon I."/>
            <person name="Castelle C.J."/>
            <person name="Probst A.J."/>
            <person name="Thomas B.C."/>
            <person name="Singh A."/>
            <person name="Wilkins M.J."/>
            <person name="Karaoz U."/>
            <person name="Brodie E.L."/>
            <person name="Williams K.H."/>
            <person name="Hubbard S.S."/>
            <person name="Banfield J.F."/>
        </authorList>
    </citation>
    <scope>NUCLEOTIDE SEQUENCE [LARGE SCALE GENOMIC DNA]</scope>
</reference>
<gene>
    <name evidence="2" type="ORF">A3C59_00100</name>
</gene>
<dbReference type="InterPro" id="IPR008972">
    <property type="entry name" value="Cupredoxin"/>
</dbReference>
<name>A0A1F5JYL5_9BACT</name>
<dbReference type="Gene3D" id="2.60.40.420">
    <property type="entry name" value="Cupredoxins - blue copper proteins"/>
    <property type="match status" value="1"/>
</dbReference>
<evidence type="ECO:0000313" key="2">
    <source>
        <dbReference type="EMBL" id="OGE33630.1"/>
    </source>
</evidence>
<dbReference type="Proteomes" id="UP000176902">
    <property type="component" value="Unassembled WGS sequence"/>
</dbReference>
<proteinExistence type="predicted"/>
<evidence type="ECO:0000313" key="3">
    <source>
        <dbReference type="Proteomes" id="UP000176902"/>
    </source>
</evidence>
<comment type="caution">
    <text evidence="2">The sequence shown here is derived from an EMBL/GenBank/DDBJ whole genome shotgun (WGS) entry which is preliminary data.</text>
</comment>
<dbReference type="AlphaFoldDB" id="A0A1F5JYL5"/>
<dbReference type="Pfam" id="PF13473">
    <property type="entry name" value="Cupredoxin_1"/>
    <property type="match status" value="1"/>
</dbReference>
<protein>
    <recommendedName>
        <fullName evidence="1">EfeO-type cupredoxin-like domain-containing protein</fullName>
    </recommendedName>
</protein>
<accession>A0A1F5JYL5</accession>
<organism evidence="2 3">
    <name type="scientific">Candidatus Daviesbacteria bacterium RIFCSPHIGHO2_02_FULL_36_13</name>
    <dbReference type="NCBI Taxonomy" id="1797768"/>
    <lineage>
        <taxon>Bacteria</taxon>
        <taxon>Candidatus Daviesiibacteriota</taxon>
    </lineage>
</organism>
<sequence length="472" mass="52663">MNNKLTGFREQVSVICLLFVLFPVTCNLSTVLAHSEVQTVVMSEDGFEPSQVTVDENSTVLFLNKDKVDRWPASNIHPTHDLYPEFDPTKPIAPGQSWVFIPKNKGQWKYHDHLFPHFRGTLIVVKEKDGPVSEIKDDVGIENFFTKIKNLFLNFYGKFSTSFLRLSINSSSLKIKDIEDVKKVFDVKGSVETWSFFKQTFKGEAGSSGNVHDMAHLIGSLVFEKEGFEGIAICSADYAFGCYHGFLDKAFEKNLDNLENAEIACSSLGPINSGPVASCIHGIGHGVASFYNTSDLKNSLMACNSLKTGSNYCHDGVFMEFARGASSSFYPLSDRLSPCSNLREEFGDLYSFACGRNQPEVLMQRFNLSFEEVIDICSTSDDAQFKSACFDTLGFKLANTANSPDGIIAGCSKINDAEFMARCTEAAAGELIFQEVPGWQTKAPFVCNFLKSPFYESCHQHLQRLIQDYHRR</sequence>
<dbReference type="SUPFAM" id="SSF49503">
    <property type="entry name" value="Cupredoxins"/>
    <property type="match status" value="1"/>
</dbReference>
<dbReference type="EMBL" id="MFCV01000008">
    <property type="protein sequence ID" value="OGE33630.1"/>
    <property type="molecule type" value="Genomic_DNA"/>
</dbReference>
<feature type="domain" description="EfeO-type cupredoxin-like" evidence="1">
    <location>
        <begin position="18"/>
        <end position="124"/>
    </location>
</feature>
<evidence type="ECO:0000259" key="1">
    <source>
        <dbReference type="Pfam" id="PF13473"/>
    </source>
</evidence>
<dbReference type="InterPro" id="IPR028096">
    <property type="entry name" value="EfeO_Cupredoxin"/>
</dbReference>
<dbReference type="STRING" id="1797768.A3C59_00100"/>